<protein>
    <submittedName>
        <fullName evidence="2">Uncharacterized protein</fullName>
    </submittedName>
</protein>
<dbReference type="AlphaFoldDB" id="A0A540NLG7"/>
<evidence type="ECO:0000313" key="3">
    <source>
        <dbReference type="Proteomes" id="UP000315295"/>
    </source>
</evidence>
<keyword evidence="1" id="KW-0472">Membrane</keyword>
<gene>
    <name evidence="2" type="ORF">C1H46_002492</name>
</gene>
<reference evidence="2 3" key="1">
    <citation type="journal article" date="2019" name="G3 (Bethesda)">
        <title>Sequencing of a Wild Apple (Malus baccata) Genome Unravels the Differences Between Cultivated and Wild Apple Species Regarding Disease Resistance and Cold Tolerance.</title>
        <authorList>
            <person name="Chen X."/>
        </authorList>
    </citation>
    <scope>NUCLEOTIDE SEQUENCE [LARGE SCALE GENOMIC DNA]</scope>
    <source>
        <strain evidence="3">cv. Shandingzi</strain>
        <tissue evidence="2">Leaves</tissue>
    </source>
</reference>
<keyword evidence="3" id="KW-1185">Reference proteome</keyword>
<dbReference type="Proteomes" id="UP000315295">
    <property type="component" value="Unassembled WGS sequence"/>
</dbReference>
<evidence type="ECO:0000256" key="1">
    <source>
        <dbReference type="SAM" id="Phobius"/>
    </source>
</evidence>
<keyword evidence="1" id="KW-1133">Transmembrane helix</keyword>
<proteinExistence type="predicted"/>
<keyword evidence="1" id="KW-0812">Transmembrane</keyword>
<dbReference type="EMBL" id="VIEB01000025">
    <property type="protein sequence ID" value="TQE11858.1"/>
    <property type="molecule type" value="Genomic_DNA"/>
</dbReference>
<organism evidence="2 3">
    <name type="scientific">Malus baccata</name>
    <name type="common">Siberian crab apple</name>
    <name type="synonym">Pyrus baccata</name>
    <dbReference type="NCBI Taxonomy" id="106549"/>
    <lineage>
        <taxon>Eukaryota</taxon>
        <taxon>Viridiplantae</taxon>
        <taxon>Streptophyta</taxon>
        <taxon>Embryophyta</taxon>
        <taxon>Tracheophyta</taxon>
        <taxon>Spermatophyta</taxon>
        <taxon>Magnoliopsida</taxon>
        <taxon>eudicotyledons</taxon>
        <taxon>Gunneridae</taxon>
        <taxon>Pentapetalae</taxon>
        <taxon>rosids</taxon>
        <taxon>fabids</taxon>
        <taxon>Rosales</taxon>
        <taxon>Rosaceae</taxon>
        <taxon>Amygdaloideae</taxon>
        <taxon>Maleae</taxon>
        <taxon>Malus</taxon>
    </lineage>
</organism>
<dbReference type="PANTHER" id="PTHR48473">
    <property type="entry name" value="TIR DOMAIN-CONTAINING PROTEIN"/>
    <property type="match status" value="1"/>
</dbReference>
<name>A0A540NLG7_MALBA</name>
<feature type="transmembrane region" description="Helical" evidence="1">
    <location>
        <begin position="100"/>
        <end position="118"/>
    </location>
</feature>
<comment type="caution">
    <text evidence="2">The sequence shown here is derived from an EMBL/GenBank/DDBJ whole genome shotgun (WGS) entry which is preliminary data.</text>
</comment>
<dbReference type="PANTHER" id="PTHR48473:SF1">
    <property type="entry name" value="TIR DOMAIN-CONTAINING PROTEIN"/>
    <property type="match status" value="1"/>
</dbReference>
<accession>A0A540NLG7</accession>
<feature type="transmembrane region" description="Helical" evidence="1">
    <location>
        <begin position="24"/>
        <end position="44"/>
    </location>
</feature>
<evidence type="ECO:0000313" key="2">
    <source>
        <dbReference type="EMBL" id="TQE11858.1"/>
    </source>
</evidence>
<sequence>MASLCQEILSLAFDQASSPKKPQYALIGMLLAFASLLTCIWELIHKGKKEKAVIRRFGMLWWLFGSLPQFYALVGGIARCICSTVQYVCFIWHDQNPIKVSLWPAIFLVCLAASRLSWNRMQQKSDY</sequence>
<dbReference type="STRING" id="106549.A0A540NLG7"/>
<feature type="transmembrane region" description="Helical" evidence="1">
    <location>
        <begin position="60"/>
        <end position="88"/>
    </location>
</feature>